<keyword evidence="3" id="KW-1185">Reference proteome</keyword>
<dbReference type="SUPFAM" id="SSF47413">
    <property type="entry name" value="lambda repressor-like DNA-binding domains"/>
    <property type="match status" value="1"/>
</dbReference>
<dbReference type="Gene3D" id="1.10.260.40">
    <property type="entry name" value="lambda repressor-like DNA-binding domains"/>
    <property type="match status" value="1"/>
</dbReference>
<evidence type="ECO:0000259" key="1">
    <source>
        <dbReference type="PROSITE" id="PS50943"/>
    </source>
</evidence>
<gene>
    <name evidence="2" type="ORF">GCM10010492_60810</name>
</gene>
<protein>
    <recommendedName>
        <fullName evidence="1">HTH cro/C1-type domain-containing protein</fullName>
    </recommendedName>
</protein>
<dbReference type="InterPro" id="IPR001387">
    <property type="entry name" value="Cro/C1-type_HTH"/>
</dbReference>
<feature type="domain" description="HTH cro/C1-type" evidence="1">
    <location>
        <begin position="16"/>
        <end position="69"/>
    </location>
</feature>
<proteinExistence type="predicted"/>
<dbReference type="Proteomes" id="UP001500416">
    <property type="component" value="Unassembled WGS sequence"/>
</dbReference>
<organism evidence="2 3">
    <name type="scientific">Saccharothrix mutabilis subsp. mutabilis</name>
    <dbReference type="NCBI Taxonomy" id="66855"/>
    <lineage>
        <taxon>Bacteria</taxon>
        <taxon>Bacillati</taxon>
        <taxon>Actinomycetota</taxon>
        <taxon>Actinomycetes</taxon>
        <taxon>Pseudonocardiales</taxon>
        <taxon>Pseudonocardiaceae</taxon>
        <taxon>Saccharothrix</taxon>
    </lineage>
</organism>
<accession>A0ABN0UIY1</accession>
<dbReference type="SMART" id="SM00530">
    <property type="entry name" value="HTH_XRE"/>
    <property type="match status" value="1"/>
</dbReference>
<dbReference type="RefSeq" id="WP_343937378.1">
    <property type="nucleotide sequence ID" value="NZ_BAAABU010000020.1"/>
</dbReference>
<dbReference type="CDD" id="cd00093">
    <property type="entry name" value="HTH_XRE"/>
    <property type="match status" value="1"/>
</dbReference>
<comment type="caution">
    <text evidence="2">The sequence shown here is derived from an EMBL/GenBank/DDBJ whole genome shotgun (WGS) entry which is preliminary data.</text>
</comment>
<name>A0ABN0UIY1_9PSEU</name>
<evidence type="ECO:0000313" key="3">
    <source>
        <dbReference type="Proteomes" id="UP001500416"/>
    </source>
</evidence>
<dbReference type="EMBL" id="BAAABU010000020">
    <property type="protein sequence ID" value="GAA0252158.1"/>
    <property type="molecule type" value="Genomic_DNA"/>
</dbReference>
<dbReference type="InterPro" id="IPR010982">
    <property type="entry name" value="Lambda_DNA-bd_dom_sf"/>
</dbReference>
<evidence type="ECO:0000313" key="2">
    <source>
        <dbReference type="EMBL" id="GAA0252158.1"/>
    </source>
</evidence>
<reference evidence="2 3" key="1">
    <citation type="journal article" date="2019" name="Int. J. Syst. Evol. Microbiol.">
        <title>The Global Catalogue of Microorganisms (GCM) 10K type strain sequencing project: providing services to taxonomists for standard genome sequencing and annotation.</title>
        <authorList>
            <consortium name="The Broad Institute Genomics Platform"/>
            <consortium name="The Broad Institute Genome Sequencing Center for Infectious Disease"/>
            <person name="Wu L."/>
            <person name="Ma J."/>
        </authorList>
    </citation>
    <scope>NUCLEOTIDE SEQUENCE [LARGE SCALE GENOMIC DNA]</scope>
    <source>
        <strain evidence="2 3">JCM 3380</strain>
    </source>
</reference>
<sequence length="113" mass="12562">MTDPGRAQASQFWSYLEARMEEAGLSTSDLVRAVGVHRSRLTDWRRGKSLSMDTARALARLFSVPLLEVMVAAGQLTDDEANARPLRSPSSLSDAVLLYELRRRLAGDDEEPE</sequence>
<dbReference type="Pfam" id="PF01381">
    <property type="entry name" value="HTH_3"/>
    <property type="match status" value="1"/>
</dbReference>
<dbReference type="PROSITE" id="PS50943">
    <property type="entry name" value="HTH_CROC1"/>
    <property type="match status" value="1"/>
</dbReference>